<dbReference type="InterPro" id="IPR008920">
    <property type="entry name" value="TF_FadR/GntR_C"/>
</dbReference>
<dbReference type="SUPFAM" id="SSF48008">
    <property type="entry name" value="GntR ligand-binding domain-like"/>
    <property type="match status" value="1"/>
</dbReference>
<evidence type="ECO:0000256" key="1">
    <source>
        <dbReference type="ARBA" id="ARBA00023015"/>
    </source>
</evidence>
<dbReference type="InterPro" id="IPR000524">
    <property type="entry name" value="Tscrpt_reg_HTH_GntR"/>
</dbReference>
<dbReference type="EMBL" id="RAQU01000061">
    <property type="protein sequence ID" value="RKK03969.1"/>
    <property type="molecule type" value="Genomic_DNA"/>
</dbReference>
<dbReference type="PANTHER" id="PTHR43537:SF49">
    <property type="entry name" value="TRANSCRIPTIONAL REGULATORY PROTEIN"/>
    <property type="match status" value="1"/>
</dbReference>
<dbReference type="AlphaFoldDB" id="A0A3A9JY22"/>
<dbReference type="Pfam" id="PF00392">
    <property type="entry name" value="GntR"/>
    <property type="match status" value="1"/>
</dbReference>
<evidence type="ECO:0000313" key="6">
    <source>
        <dbReference type="EMBL" id="RMI20674.1"/>
    </source>
</evidence>
<dbReference type="Gene3D" id="1.10.10.10">
    <property type="entry name" value="Winged helix-like DNA-binding domain superfamily/Winged helix DNA-binding domain"/>
    <property type="match status" value="1"/>
</dbReference>
<dbReference type="InterPro" id="IPR036390">
    <property type="entry name" value="WH_DNA-bd_sf"/>
</dbReference>
<proteinExistence type="predicted"/>
<keyword evidence="2" id="KW-0238">DNA-binding</keyword>
<dbReference type="InterPro" id="IPR036388">
    <property type="entry name" value="WH-like_DNA-bd_sf"/>
</dbReference>
<dbReference type="SUPFAM" id="SSF46785">
    <property type="entry name" value="Winged helix' DNA-binding domain"/>
    <property type="match status" value="1"/>
</dbReference>
<protein>
    <submittedName>
        <fullName evidence="6">FCD domain-containing protein</fullName>
    </submittedName>
    <submittedName>
        <fullName evidence="5">GntR family transcriptional regulator</fullName>
    </submittedName>
</protein>
<gene>
    <name evidence="5" type="ORF">D6Z83_11775</name>
    <name evidence="6" type="ORF">EBE87_14515</name>
</gene>
<dbReference type="PROSITE" id="PS50949">
    <property type="entry name" value="HTH_GNTR"/>
    <property type="match status" value="1"/>
</dbReference>
<evidence type="ECO:0000256" key="2">
    <source>
        <dbReference type="ARBA" id="ARBA00023125"/>
    </source>
</evidence>
<sequence>MAHVPAPSALNPLPAEDDLRPLADRAYERLREAIVDGMLTSGTKLSERGLAAALGISAQPVREALRQLEAEGMVETRPRSGSFVAPLDTARLVEMGRIRAALEGAAAGLAARRAKPADIAALQSRLSAMRAATALGDPAVLRRANEGFHDTLHAICGNSFLIRSLNALGAYDHIGRARALAAANEPPQALDEHAAILKAIADGEAEAAEALMRAHALRSLAVAFPEELRG</sequence>
<evidence type="ECO:0000256" key="3">
    <source>
        <dbReference type="ARBA" id="ARBA00023163"/>
    </source>
</evidence>
<reference evidence="5 8" key="1">
    <citation type="submission" date="2018-09" db="EMBL/GenBank/DDBJ databases">
        <title>Roseomonas sp. nov., isolated from feces of Tibetan antelopes in the Qinghai-Tibet plateau, China.</title>
        <authorList>
            <person name="Tian Z."/>
        </authorList>
    </citation>
    <scope>NUCLEOTIDE SEQUENCE [LARGE SCALE GENOMIC DNA]</scope>
    <source>
        <strain evidence="6 7">Z23</strain>
        <strain evidence="5 8">Z24</strain>
    </source>
</reference>
<evidence type="ECO:0000259" key="4">
    <source>
        <dbReference type="PROSITE" id="PS50949"/>
    </source>
</evidence>
<dbReference type="OrthoDB" id="9788098at2"/>
<keyword evidence="3" id="KW-0804">Transcription</keyword>
<dbReference type="Gene3D" id="1.20.120.530">
    <property type="entry name" value="GntR ligand-binding domain-like"/>
    <property type="match status" value="1"/>
</dbReference>
<name>A0A3A9JY22_9PROT</name>
<dbReference type="GO" id="GO:0003677">
    <property type="term" value="F:DNA binding"/>
    <property type="evidence" value="ECO:0007669"/>
    <property type="project" value="UniProtKB-KW"/>
</dbReference>
<accession>A0A3A9JY22</accession>
<dbReference type="InParanoid" id="A0A3A9JY22"/>
<dbReference type="PANTHER" id="PTHR43537">
    <property type="entry name" value="TRANSCRIPTIONAL REGULATOR, GNTR FAMILY"/>
    <property type="match status" value="1"/>
</dbReference>
<evidence type="ECO:0000313" key="8">
    <source>
        <dbReference type="Proteomes" id="UP000278036"/>
    </source>
</evidence>
<keyword evidence="7" id="KW-1185">Reference proteome</keyword>
<dbReference type="Proteomes" id="UP000274097">
    <property type="component" value="Unassembled WGS sequence"/>
</dbReference>
<dbReference type="SMART" id="SM00895">
    <property type="entry name" value="FCD"/>
    <property type="match status" value="1"/>
</dbReference>
<dbReference type="Proteomes" id="UP000278036">
    <property type="component" value="Unassembled WGS sequence"/>
</dbReference>
<dbReference type="RefSeq" id="WP_120638506.1">
    <property type="nucleotide sequence ID" value="NZ_RAQU01000061.1"/>
</dbReference>
<dbReference type="Pfam" id="PF07729">
    <property type="entry name" value="FCD"/>
    <property type="match status" value="1"/>
</dbReference>
<dbReference type="InterPro" id="IPR011711">
    <property type="entry name" value="GntR_C"/>
</dbReference>
<dbReference type="EMBL" id="RFLX01000010">
    <property type="protein sequence ID" value="RMI20674.1"/>
    <property type="molecule type" value="Genomic_DNA"/>
</dbReference>
<dbReference type="GO" id="GO:0003700">
    <property type="term" value="F:DNA-binding transcription factor activity"/>
    <property type="evidence" value="ECO:0007669"/>
    <property type="project" value="InterPro"/>
</dbReference>
<dbReference type="CDD" id="cd07377">
    <property type="entry name" value="WHTH_GntR"/>
    <property type="match status" value="1"/>
</dbReference>
<feature type="domain" description="HTH gntR-type" evidence="4">
    <location>
        <begin position="20"/>
        <end position="87"/>
    </location>
</feature>
<evidence type="ECO:0000313" key="5">
    <source>
        <dbReference type="EMBL" id="RKK03969.1"/>
    </source>
</evidence>
<comment type="caution">
    <text evidence="5">The sequence shown here is derived from an EMBL/GenBank/DDBJ whole genome shotgun (WGS) entry which is preliminary data.</text>
</comment>
<keyword evidence="1" id="KW-0805">Transcription regulation</keyword>
<dbReference type="SMART" id="SM00345">
    <property type="entry name" value="HTH_GNTR"/>
    <property type="match status" value="1"/>
</dbReference>
<evidence type="ECO:0000313" key="7">
    <source>
        <dbReference type="Proteomes" id="UP000274097"/>
    </source>
</evidence>
<organism evidence="5 8">
    <name type="scientific">Teichococcus wenyumeiae</name>
    <dbReference type="NCBI Taxonomy" id="2478470"/>
    <lineage>
        <taxon>Bacteria</taxon>
        <taxon>Pseudomonadati</taxon>
        <taxon>Pseudomonadota</taxon>
        <taxon>Alphaproteobacteria</taxon>
        <taxon>Acetobacterales</taxon>
        <taxon>Roseomonadaceae</taxon>
        <taxon>Roseomonas</taxon>
    </lineage>
</organism>